<evidence type="ECO:0000313" key="3">
    <source>
        <dbReference type="Proteomes" id="UP001498398"/>
    </source>
</evidence>
<evidence type="ECO:0000256" key="1">
    <source>
        <dbReference type="SAM" id="MobiDB-lite"/>
    </source>
</evidence>
<feature type="compositionally biased region" description="Low complexity" evidence="1">
    <location>
        <begin position="602"/>
        <end position="611"/>
    </location>
</feature>
<comment type="caution">
    <text evidence="2">The sequence shown here is derived from an EMBL/GenBank/DDBJ whole genome shotgun (WGS) entry which is preliminary data.</text>
</comment>
<organism evidence="2 3">
    <name type="scientific">Marasmiellus scandens</name>
    <dbReference type="NCBI Taxonomy" id="2682957"/>
    <lineage>
        <taxon>Eukaryota</taxon>
        <taxon>Fungi</taxon>
        <taxon>Dikarya</taxon>
        <taxon>Basidiomycota</taxon>
        <taxon>Agaricomycotina</taxon>
        <taxon>Agaricomycetes</taxon>
        <taxon>Agaricomycetidae</taxon>
        <taxon>Agaricales</taxon>
        <taxon>Marasmiineae</taxon>
        <taxon>Omphalotaceae</taxon>
        <taxon>Marasmiellus</taxon>
    </lineage>
</organism>
<sequence>MANNRRPLTQIDIQNNRRAQDRGQVPSRHAEHGDNARTGQNRSPSPQTRSSRSRNIQNSRKRTYEDFSESLAIRDPKKRQKHDRETLEPINRIGRWTARGIALNPDIPMIVKVGIAVEKMRGGKAFGATREELTDFSESEQNTMCSMFNSMVEYDSGLHELLAQIFEHEDQDTFENLLDELSDRANDARRDDTNTLKHLISTIIPANPNSQALDPPIPISRSKSDRSIQHPVIAALFCPRQYLFRMINELKQENQLSMLMIDGDDSADDLSSDEEDNEGQDQDQDDDEDEDTLSSDDDEDEDGNEEQAEQDQDQDAKKKHNKIPKSTTVVKHIQNAGVHLAVNGLDTWLYDLRKVEEGKSFKAKTAGLLRSYIGVRSFRAIFLGPSSVHENNPNETRASLAKIHNLARVTPHTIAYAIVQAHFMMSQVESWCLTDQEYDLQELYNYVVAFLSNPNSVLAKKTLRWWNIKVFSKKASQNKKKGKVNVVKPKSLFDKLIQVDANKSNRRAEKAAANRELEEAERRVAEQRGKQLALQELAARREERERRKRQQQSRSDDQMQDAEDEQEDEDGRVDDEDSQTRDELEQRANGQSRNRARRPHRGSSGSPSPSRAPDDDDNQLRRGSSPSRAPDDDNIQRLRGSGGGRNPSRAPDGARRHRGSSPSHAPDDDDNQRRGSDGHSPSRALDGDNTRRRRGSSPSHAPDGDDTQRRRGSGSGRNPNHAPDSDDTRRRRGSSRALDNDNEDNQRYRGSSRALDNSEDIQTSRKTRYSNSRFTSHDDGYDSPHTASEPFYITGNKI</sequence>
<dbReference type="PANTHER" id="PTHR13275:SF4">
    <property type="entry name" value="VACUOLAR PROTEIN SORTING-ASSOCIATED PROTEIN 72 HOMOLOG"/>
    <property type="match status" value="1"/>
</dbReference>
<gene>
    <name evidence="2" type="ORF">VKT23_015947</name>
</gene>
<feature type="region of interest" description="Disordered" evidence="1">
    <location>
        <begin position="1"/>
        <end position="70"/>
    </location>
</feature>
<keyword evidence="3" id="KW-1185">Reference proteome</keyword>
<dbReference type="InterPro" id="IPR046521">
    <property type="entry name" value="DUF6698"/>
</dbReference>
<reference evidence="2 3" key="1">
    <citation type="submission" date="2024-01" db="EMBL/GenBank/DDBJ databases">
        <title>A draft genome for the cacao thread blight pathogen Marasmiellus scandens.</title>
        <authorList>
            <person name="Baruah I.K."/>
            <person name="Leung J."/>
            <person name="Bukari Y."/>
            <person name="Amoako-Attah I."/>
            <person name="Meinhardt L.W."/>
            <person name="Bailey B.A."/>
            <person name="Cohen S.P."/>
        </authorList>
    </citation>
    <scope>NUCLEOTIDE SEQUENCE [LARGE SCALE GENOMIC DNA]</scope>
    <source>
        <strain evidence="2 3">GH-19</strain>
    </source>
</reference>
<evidence type="ECO:0000313" key="2">
    <source>
        <dbReference type="EMBL" id="KAK7442701.1"/>
    </source>
</evidence>
<dbReference type="EMBL" id="JBANRG010000057">
    <property type="protein sequence ID" value="KAK7442701.1"/>
    <property type="molecule type" value="Genomic_DNA"/>
</dbReference>
<feature type="region of interest" description="Disordered" evidence="1">
    <location>
        <begin position="207"/>
        <end position="226"/>
    </location>
</feature>
<feature type="compositionally biased region" description="Low complexity" evidence="1">
    <location>
        <begin position="40"/>
        <end position="58"/>
    </location>
</feature>
<proteinExistence type="predicted"/>
<protein>
    <submittedName>
        <fullName evidence="2">Uncharacterized protein</fullName>
    </submittedName>
</protein>
<name>A0ABR1J0G9_9AGAR</name>
<accession>A0ABR1J0G9</accession>
<feature type="region of interest" description="Disordered" evidence="1">
    <location>
        <begin position="263"/>
        <end position="325"/>
    </location>
</feature>
<feature type="compositionally biased region" description="Acidic residues" evidence="1">
    <location>
        <begin position="558"/>
        <end position="577"/>
    </location>
</feature>
<dbReference type="Pfam" id="PF20414">
    <property type="entry name" value="DUF6698"/>
    <property type="match status" value="2"/>
</dbReference>
<dbReference type="PANTHER" id="PTHR13275">
    <property type="entry name" value="YL-1 PROTEIN TRANSCRIPTION FACTOR-LIKE 1"/>
    <property type="match status" value="1"/>
</dbReference>
<dbReference type="Proteomes" id="UP001498398">
    <property type="component" value="Unassembled WGS sequence"/>
</dbReference>
<feature type="region of interest" description="Disordered" evidence="1">
    <location>
        <begin position="540"/>
        <end position="798"/>
    </location>
</feature>
<feature type="compositionally biased region" description="Acidic residues" evidence="1">
    <location>
        <begin position="263"/>
        <end position="313"/>
    </location>
</feature>
<feature type="compositionally biased region" description="Polar residues" evidence="1">
    <location>
        <begin position="1"/>
        <end position="17"/>
    </location>
</feature>